<proteinExistence type="predicted"/>
<dbReference type="AlphaFoldDB" id="A0A6B0XZU9"/>
<gene>
    <name evidence="1" type="ORF">F4Y60_06540</name>
</gene>
<sequence>MVQSLFLAAALGLWLVQNLGILGAPRLLALFLLHVRHVTTKPSKPGFLGDLVDGVRIALEDAGIRATLAHSAFASTLMSRSLEILPVIADGAFAKGGWPNRRSPMQREVQTVG</sequence>
<dbReference type="EMBL" id="VXRY01000263">
    <property type="protein sequence ID" value="MXY33735.1"/>
    <property type="molecule type" value="Genomic_DNA"/>
</dbReference>
<name>A0A6B0XZU9_9RHOB</name>
<accession>A0A6B0XZU9</accession>
<organism evidence="1">
    <name type="scientific">Boseongicola sp. SB0664_bin_43</name>
    <dbReference type="NCBI Taxonomy" id="2604844"/>
    <lineage>
        <taxon>Bacteria</taxon>
        <taxon>Pseudomonadati</taxon>
        <taxon>Pseudomonadota</taxon>
        <taxon>Alphaproteobacteria</taxon>
        <taxon>Rhodobacterales</taxon>
        <taxon>Paracoccaceae</taxon>
        <taxon>Boseongicola</taxon>
    </lineage>
</organism>
<comment type="caution">
    <text evidence="1">The sequence shown here is derived from an EMBL/GenBank/DDBJ whole genome shotgun (WGS) entry which is preliminary data.</text>
</comment>
<evidence type="ECO:0000313" key="1">
    <source>
        <dbReference type="EMBL" id="MXY33735.1"/>
    </source>
</evidence>
<protein>
    <submittedName>
        <fullName evidence="1">Uncharacterized protein</fullName>
    </submittedName>
</protein>
<reference evidence="1" key="1">
    <citation type="submission" date="2019-09" db="EMBL/GenBank/DDBJ databases">
        <title>Characterisation of the sponge microbiome using genome-centric metagenomics.</title>
        <authorList>
            <person name="Engelberts J.P."/>
            <person name="Robbins S.J."/>
            <person name="De Goeij J.M."/>
            <person name="Aranda M."/>
            <person name="Bell S.C."/>
            <person name="Webster N.S."/>
        </authorList>
    </citation>
    <scope>NUCLEOTIDE SEQUENCE</scope>
    <source>
        <strain evidence="1">SB0664_bin_43</strain>
    </source>
</reference>